<evidence type="ECO:0000313" key="2">
    <source>
        <dbReference type="WBParaSite" id="nRc.2.0.1.t17684-RA"/>
    </source>
</evidence>
<dbReference type="WBParaSite" id="nRc.2.0.1.t17684-RA">
    <property type="protein sequence ID" value="nRc.2.0.1.t17684-RA"/>
    <property type="gene ID" value="nRc.2.0.1.g17684"/>
</dbReference>
<keyword evidence="1" id="KW-1185">Reference proteome</keyword>
<dbReference type="Proteomes" id="UP000887565">
    <property type="component" value="Unplaced"/>
</dbReference>
<reference evidence="2" key="1">
    <citation type="submission" date="2022-11" db="UniProtKB">
        <authorList>
            <consortium name="WormBaseParasite"/>
        </authorList>
    </citation>
    <scope>IDENTIFICATION</scope>
</reference>
<name>A0A915IU11_ROMCU</name>
<proteinExistence type="predicted"/>
<accession>A0A915IU11</accession>
<organism evidence="1 2">
    <name type="scientific">Romanomermis culicivorax</name>
    <name type="common">Nematode worm</name>
    <dbReference type="NCBI Taxonomy" id="13658"/>
    <lineage>
        <taxon>Eukaryota</taxon>
        <taxon>Metazoa</taxon>
        <taxon>Ecdysozoa</taxon>
        <taxon>Nematoda</taxon>
        <taxon>Enoplea</taxon>
        <taxon>Dorylaimia</taxon>
        <taxon>Mermithida</taxon>
        <taxon>Mermithoidea</taxon>
        <taxon>Mermithidae</taxon>
        <taxon>Romanomermis</taxon>
    </lineage>
</organism>
<sequence length="108" mass="12159">MVRVSITSKQICSQAGPVHYLQANGTFIFVYSTNQAIVEPTVIVLSSRPHSRSVIAVPAITSHLVKFFVESMTFVTLSTMVGMRITQKRFKYVSKMTHMLLILKQKLL</sequence>
<evidence type="ECO:0000313" key="1">
    <source>
        <dbReference type="Proteomes" id="UP000887565"/>
    </source>
</evidence>
<dbReference type="AlphaFoldDB" id="A0A915IU11"/>
<protein>
    <submittedName>
        <fullName evidence="2">Uncharacterized protein</fullName>
    </submittedName>
</protein>